<proteinExistence type="predicted"/>
<dbReference type="AlphaFoldDB" id="A0AAN8KBZ4"/>
<dbReference type="PANTHER" id="PTHR34754">
    <property type="entry name" value="COILED-COIL DOMAIN-CONTAINING PROTEIN 60"/>
    <property type="match status" value="1"/>
</dbReference>
<dbReference type="EMBL" id="JAZGQO010000003">
    <property type="protein sequence ID" value="KAK6188296.1"/>
    <property type="molecule type" value="Genomic_DNA"/>
</dbReference>
<dbReference type="Proteomes" id="UP001347796">
    <property type="component" value="Unassembled WGS sequence"/>
</dbReference>
<dbReference type="InterPro" id="IPR031526">
    <property type="entry name" value="DUF4698"/>
</dbReference>
<name>A0AAN8KBZ4_PATCE</name>
<accession>A0AAN8KBZ4</accession>
<reference evidence="2 3" key="1">
    <citation type="submission" date="2024-01" db="EMBL/GenBank/DDBJ databases">
        <title>The genome of the rayed Mediterranean limpet Patella caerulea (Linnaeus, 1758).</title>
        <authorList>
            <person name="Anh-Thu Weber A."/>
            <person name="Halstead-Nussloch G."/>
        </authorList>
    </citation>
    <scope>NUCLEOTIDE SEQUENCE [LARGE SCALE GENOMIC DNA]</scope>
    <source>
        <strain evidence="2">AATW-2023a</strain>
        <tissue evidence="2">Whole specimen</tissue>
    </source>
</reference>
<dbReference type="PANTHER" id="PTHR34754:SF1">
    <property type="entry name" value="COILED-COIL DOMAIN-CONTAINING PROTEIN 60"/>
    <property type="match status" value="1"/>
</dbReference>
<organism evidence="2 3">
    <name type="scientific">Patella caerulea</name>
    <name type="common">Rayed Mediterranean limpet</name>
    <dbReference type="NCBI Taxonomy" id="87958"/>
    <lineage>
        <taxon>Eukaryota</taxon>
        <taxon>Metazoa</taxon>
        <taxon>Spiralia</taxon>
        <taxon>Lophotrochozoa</taxon>
        <taxon>Mollusca</taxon>
        <taxon>Gastropoda</taxon>
        <taxon>Patellogastropoda</taxon>
        <taxon>Patelloidea</taxon>
        <taxon>Patellidae</taxon>
        <taxon>Patella</taxon>
    </lineage>
</organism>
<evidence type="ECO:0000313" key="3">
    <source>
        <dbReference type="Proteomes" id="UP001347796"/>
    </source>
</evidence>
<evidence type="ECO:0000256" key="1">
    <source>
        <dbReference type="SAM" id="MobiDB-lite"/>
    </source>
</evidence>
<feature type="region of interest" description="Disordered" evidence="1">
    <location>
        <begin position="346"/>
        <end position="369"/>
    </location>
</feature>
<sequence length="658" mass="76156">MASSYLTPHHRSSHLTNEIYKTVKVNFRHPENPSYQPENVWQRRQNKLVLERPEDYWKAHFIRRGDNFKRGFYSVNTESYKCMGGNVILDTHDLVYDNLKCIDKEKVIQSRKEAEVKPEVYTPIIQQADGDDLEGDAIVSTDNGRAGYQRIIDYLKIVAERRAVVRGGLPYEEHIHRVQQRLTEAEVKPVDSMVLMSTSNIELEGAMNQERSTTSVTVTPCDIQSDSPDFIENDKSRDLAARKESYAGNDPSRSSVNLRPHTTVSEKLDRLKKDNIEYIQSIIDVIVILHNMKAKYLKSKIPLPAPLIRSLKRPQSVNRKSKFIKSNRYNNKRQSTETLLSNDYSNMMLNDRRPDSPSNPPKSTRIMPTPTTFGLFSGRKFSKVAQAEEMRMETWEDLIHLDNKDKLTHNQNDAAMHLHITAEMAMRSLKWSKVAKESHVVLEDKPKHTIWQVIAMEKTSGDSFQEKKKPNTGKDIAMVTHRARRDFEKLKANLQRTCEAEVEQHDRQTLQYFRHKFNSFNGLKMNSIFEKHCKRMRDTSSLIPISTAKKEIIEVLEVPPSKWFEELQIKIFSTTDAKDADVNGALMQLGRFSQMGVRTVPHCRARLCLLVMSMPAYDLCKISMQLAIRFVLEEILTGQAEEFYHWLHLRKLPLVLIK</sequence>
<comment type="caution">
    <text evidence="2">The sequence shown here is derived from an EMBL/GenBank/DDBJ whole genome shotgun (WGS) entry which is preliminary data.</text>
</comment>
<gene>
    <name evidence="2" type="ORF">SNE40_004501</name>
</gene>
<protein>
    <submittedName>
        <fullName evidence="2">Uncharacterized protein</fullName>
    </submittedName>
</protein>
<keyword evidence="3" id="KW-1185">Reference proteome</keyword>
<evidence type="ECO:0000313" key="2">
    <source>
        <dbReference type="EMBL" id="KAK6188296.1"/>
    </source>
</evidence>